<feature type="repeat" description="TPR" evidence="1">
    <location>
        <begin position="47"/>
        <end position="80"/>
    </location>
</feature>
<accession>A0A444IRA1</accession>
<feature type="signal peptide" evidence="2">
    <location>
        <begin position="1"/>
        <end position="19"/>
    </location>
</feature>
<comment type="caution">
    <text evidence="3">The sequence shown here is derived from an EMBL/GenBank/DDBJ whole genome shotgun (WGS) entry which is preliminary data.</text>
</comment>
<dbReference type="Pfam" id="PF13432">
    <property type="entry name" value="TPR_16"/>
    <property type="match status" value="1"/>
</dbReference>
<dbReference type="Proteomes" id="UP000287853">
    <property type="component" value="Unassembled WGS sequence"/>
</dbReference>
<gene>
    <name evidence="3" type="ORF">H206_02875</name>
</gene>
<dbReference type="EMBL" id="MTKO01000123">
    <property type="protein sequence ID" value="RWX43327.1"/>
    <property type="molecule type" value="Genomic_DNA"/>
</dbReference>
<reference evidence="3 4" key="1">
    <citation type="submission" date="2017-01" db="EMBL/GenBank/DDBJ databases">
        <title>The cable genome- insights into the physiology and evolution of filamentous bacteria capable of sulfide oxidation via long distance electron transfer.</title>
        <authorList>
            <person name="Schreiber L."/>
            <person name="Bjerg J.T."/>
            <person name="Boggild A."/>
            <person name="Van De Vossenberg J."/>
            <person name="Meysman F."/>
            <person name="Nielsen L.P."/>
            <person name="Schramm A."/>
            <person name="Kjeldsen K.U."/>
        </authorList>
    </citation>
    <scope>NUCLEOTIDE SEQUENCE [LARGE SCALE GENOMIC DNA]</scope>
    <source>
        <strain evidence="3">MCF</strain>
    </source>
</reference>
<dbReference type="SMART" id="SM00028">
    <property type="entry name" value="TPR"/>
    <property type="match status" value="2"/>
</dbReference>
<sequence length="164" mass="18083">MRKLFFTLLILLVAAGSAAAHGGISKLPDSVQIMQYKMLLYMDADDTATRNNLAMAYFRTNELTEAAQQLEEILKVDANNFNALDGMGIVLLRQKKGADAVKYLERALALNDKDMMVHVHLSLAHQQLNQPDLAQKSLETAGKLAETPEAAAEIQKEIQLISKS</sequence>
<dbReference type="InterPro" id="IPR011990">
    <property type="entry name" value="TPR-like_helical_dom_sf"/>
</dbReference>
<dbReference type="Gene3D" id="1.25.40.10">
    <property type="entry name" value="Tetratricopeptide repeat domain"/>
    <property type="match status" value="1"/>
</dbReference>
<dbReference type="SUPFAM" id="SSF48452">
    <property type="entry name" value="TPR-like"/>
    <property type="match status" value="1"/>
</dbReference>
<protein>
    <submittedName>
        <fullName evidence="3">Tetratricopeptide repeat-containing protein</fullName>
    </submittedName>
</protein>
<keyword evidence="2" id="KW-0732">Signal</keyword>
<dbReference type="PROSITE" id="PS50005">
    <property type="entry name" value="TPR"/>
    <property type="match status" value="2"/>
</dbReference>
<evidence type="ECO:0000256" key="1">
    <source>
        <dbReference type="PROSITE-ProRule" id="PRU00339"/>
    </source>
</evidence>
<evidence type="ECO:0000313" key="4">
    <source>
        <dbReference type="Proteomes" id="UP000287853"/>
    </source>
</evidence>
<dbReference type="InterPro" id="IPR019734">
    <property type="entry name" value="TPR_rpt"/>
</dbReference>
<evidence type="ECO:0000256" key="2">
    <source>
        <dbReference type="SAM" id="SignalP"/>
    </source>
</evidence>
<dbReference type="AlphaFoldDB" id="A0A444IRA1"/>
<keyword evidence="1" id="KW-0802">TPR repeat</keyword>
<feature type="chain" id="PRO_5019213589" evidence="2">
    <location>
        <begin position="20"/>
        <end position="164"/>
    </location>
</feature>
<evidence type="ECO:0000313" key="3">
    <source>
        <dbReference type="EMBL" id="RWX43327.1"/>
    </source>
</evidence>
<name>A0A444IRA1_9BACT</name>
<keyword evidence="4" id="KW-1185">Reference proteome</keyword>
<feature type="repeat" description="TPR" evidence="1">
    <location>
        <begin position="81"/>
        <end position="114"/>
    </location>
</feature>
<proteinExistence type="predicted"/>
<organism evidence="3 4">
    <name type="scientific">Candidatus Electrothrix aarhusensis</name>
    <dbReference type="NCBI Taxonomy" id="1859131"/>
    <lineage>
        <taxon>Bacteria</taxon>
        <taxon>Pseudomonadati</taxon>
        <taxon>Thermodesulfobacteriota</taxon>
        <taxon>Desulfobulbia</taxon>
        <taxon>Desulfobulbales</taxon>
        <taxon>Desulfobulbaceae</taxon>
        <taxon>Candidatus Electrothrix</taxon>
    </lineage>
</organism>